<dbReference type="EMBL" id="JASJOS010000006">
    <property type="protein sequence ID" value="MDJ1481881.1"/>
    <property type="molecule type" value="Genomic_DNA"/>
</dbReference>
<dbReference type="AlphaFoldDB" id="A0AAE3QNE3"/>
<accession>A0AAE3QNE3</accession>
<organism evidence="2 3">
    <name type="scientific">Xanthocytophaga flava</name>
    <dbReference type="NCBI Taxonomy" id="3048013"/>
    <lineage>
        <taxon>Bacteria</taxon>
        <taxon>Pseudomonadati</taxon>
        <taxon>Bacteroidota</taxon>
        <taxon>Cytophagia</taxon>
        <taxon>Cytophagales</taxon>
        <taxon>Rhodocytophagaceae</taxon>
        <taxon>Xanthocytophaga</taxon>
    </lineage>
</organism>
<evidence type="ECO:0000259" key="1">
    <source>
        <dbReference type="Pfam" id="PF08707"/>
    </source>
</evidence>
<evidence type="ECO:0000313" key="3">
    <source>
        <dbReference type="Proteomes" id="UP001241110"/>
    </source>
</evidence>
<protein>
    <submittedName>
        <fullName evidence="2">BT4734/BF3469 family protein</fullName>
    </submittedName>
</protein>
<reference evidence="2" key="1">
    <citation type="submission" date="2023-05" db="EMBL/GenBank/DDBJ databases">
        <authorList>
            <person name="Zhang X."/>
        </authorList>
    </citation>
    <scope>NUCLEOTIDE SEQUENCE</scope>
    <source>
        <strain evidence="2">YF14B1</strain>
    </source>
</reference>
<dbReference type="InterPro" id="IPR014819">
    <property type="entry name" value="PriCT_2"/>
</dbReference>
<dbReference type="RefSeq" id="WP_313980268.1">
    <property type="nucleotide sequence ID" value="NZ_JASJOS010000006.1"/>
</dbReference>
<evidence type="ECO:0000313" key="2">
    <source>
        <dbReference type="EMBL" id="MDJ1481881.1"/>
    </source>
</evidence>
<dbReference type="Proteomes" id="UP001241110">
    <property type="component" value="Unassembled WGS sequence"/>
</dbReference>
<sequence>MNLNVQISFLPNTTAMLPTTVSLYKAVLAWDIRRFTERDRIRAAKSEEDQKILKMYHTACMTVAGIVGWKEISIDEKGKAKYEKYMKTYSGFTQIDIDHLSDYGFYPAQVRDELAKLFFVVYAGISTRGDGVWLLIYLDCYDHESYVAQWTAAQEFVYSLLDKASGQEIKRDSKGKNPTDFRFCIPDEEGKFNPNAKPFGVKKEKKSTYVSKPASTSNDRLVQLLELITDKRIDLTSSYEDWRNLGFSLAATMGESGREWFHALSQFYPDYDRLQTDHQYNESLKRNGYGFTEDFIFALARDHGILLKEKLDNYHKSDSNRKHVPAKISNPISDFESERPWDGVLEFPSGKKLEFRVRDKPFDCPSTEGLPDYPAEWDLPTTHETKLLQAS</sequence>
<feature type="domain" description="Primase C-terminal 2" evidence="1">
    <location>
        <begin position="235"/>
        <end position="290"/>
    </location>
</feature>
<name>A0AAE3QNE3_9BACT</name>
<gene>
    <name evidence="2" type="ORF">QNI16_15375</name>
</gene>
<dbReference type="Pfam" id="PF08707">
    <property type="entry name" value="PriCT_2"/>
    <property type="match status" value="1"/>
</dbReference>
<dbReference type="GO" id="GO:0016817">
    <property type="term" value="F:hydrolase activity, acting on acid anhydrides"/>
    <property type="evidence" value="ECO:0007669"/>
    <property type="project" value="InterPro"/>
</dbReference>
<proteinExistence type="predicted"/>
<comment type="caution">
    <text evidence="2">The sequence shown here is derived from an EMBL/GenBank/DDBJ whole genome shotgun (WGS) entry which is preliminary data.</text>
</comment>